<reference evidence="1" key="1">
    <citation type="journal article" date="2020" name="mSystems">
        <title>Genome- and Community-Level Interaction Insights into Carbon Utilization and Element Cycling Functions of Hydrothermarchaeota in Hydrothermal Sediment.</title>
        <authorList>
            <person name="Zhou Z."/>
            <person name="Liu Y."/>
            <person name="Xu W."/>
            <person name="Pan J."/>
            <person name="Luo Z.H."/>
            <person name="Li M."/>
        </authorList>
    </citation>
    <scope>NUCLEOTIDE SEQUENCE [LARGE SCALE GENOMIC DNA]</scope>
    <source>
        <strain evidence="1">HyVt-483</strain>
    </source>
</reference>
<sequence length="187" mass="21877">MPRWWAVSHPGTPPEALYFVSAFGREEELVLEAVKTLSRKLGPVSFSSEWRPFDFTDYYTPEFGKPLVRAFFFFGLRPQEDLVRVKHWAYAVEQEFSREGKRRVNLDPGYLLLSRVVLSTFKDFAHRLYLGQGVFAEVTLIFRHGSFRPLPWTYPDYAHPDTLDLFNRMREEYKRLLRCSSTPTAGG</sequence>
<evidence type="ECO:0000313" key="1">
    <source>
        <dbReference type="EMBL" id="HFC98543.1"/>
    </source>
</evidence>
<dbReference type="AlphaFoldDB" id="A0A7C3GV63"/>
<dbReference type="Pfam" id="PF14385">
    <property type="entry name" value="DUF4416"/>
    <property type="match status" value="1"/>
</dbReference>
<proteinExistence type="predicted"/>
<protein>
    <submittedName>
        <fullName evidence="1">DUF4416 family protein</fullName>
    </submittedName>
</protein>
<gene>
    <name evidence="1" type="ORF">ENJ40_08835</name>
</gene>
<comment type="caution">
    <text evidence="1">The sequence shown here is derived from an EMBL/GenBank/DDBJ whole genome shotgun (WGS) entry which is preliminary data.</text>
</comment>
<organism evidence="1">
    <name type="scientific">Thermosulfurimonas dismutans</name>
    <dbReference type="NCBI Taxonomy" id="999894"/>
    <lineage>
        <taxon>Bacteria</taxon>
        <taxon>Pseudomonadati</taxon>
        <taxon>Thermodesulfobacteriota</taxon>
        <taxon>Thermodesulfobacteria</taxon>
        <taxon>Thermodesulfobacteriales</taxon>
        <taxon>Thermodesulfobacteriaceae</taxon>
        <taxon>Thermosulfurimonas</taxon>
    </lineage>
</organism>
<dbReference type="InterPro" id="IPR025529">
    <property type="entry name" value="DUF4416"/>
</dbReference>
<dbReference type="EMBL" id="DRMH01000117">
    <property type="protein sequence ID" value="HFC98543.1"/>
    <property type="molecule type" value="Genomic_DNA"/>
</dbReference>
<dbReference type="Proteomes" id="UP000886043">
    <property type="component" value="Unassembled WGS sequence"/>
</dbReference>
<name>A0A7C3GV63_9BACT</name>
<accession>A0A7C3GV63</accession>